<evidence type="ECO:0000313" key="1">
    <source>
        <dbReference type="EMBL" id="MDX3042594.1"/>
    </source>
</evidence>
<reference evidence="1 2" key="1">
    <citation type="journal article" date="2023" name="Microb. Genom.">
        <title>Mesoterricola silvestris gen. nov., sp. nov., Mesoterricola sediminis sp. nov., Geothrix oryzae sp. nov., Geothrix edaphica sp. nov., Geothrix rubra sp. nov., and Geothrix limicola sp. nov., six novel members of Acidobacteriota isolated from soils.</title>
        <authorList>
            <person name="Weisberg A.J."/>
            <person name="Pearce E."/>
            <person name="Kramer C.G."/>
            <person name="Chang J.H."/>
            <person name="Clarke C.R."/>
        </authorList>
    </citation>
    <scope>NUCLEOTIDE SEQUENCE [LARGE SCALE GENOMIC DNA]</scope>
    <source>
        <strain evidence="1 2">NE20-4-1</strain>
    </source>
</reference>
<evidence type="ECO:0000313" key="2">
    <source>
        <dbReference type="Proteomes" id="UP001282474"/>
    </source>
</evidence>
<sequence length="274" mass="30439">MAEHTPGYIAALAAALHQANMDALRAAENGDNQLGVAIRKHPGLRAWNGDLLRVGHLPKTPFAVECNALLPDDKHVELAHHEHVHIDPDLGQWLFCLADADGAVPITIAVIQTRIDDEDYEDAEPGPGAKAAATRRGLTLAQYLAKKNAGLKWCRACKEWRPLTDYKPSTSTRDRVRPLCTRHSTPRQPKPITHGANGYRRGCRCPECRVGHAEYQGLQRAQRQADPTRADRAGHGKRSTYINYGCRCSACQTAHSRYLRTRREQIRAQKGPSQ</sequence>
<protein>
    <recommendedName>
        <fullName evidence="3">Phage protein</fullName>
    </recommendedName>
</protein>
<accession>A0ABU4MYW2</accession>
<gene>
    <name evidence="1" type="ORF">PV383_36235</name>
</gene>
<keyword evidence="2" id="KW-1185">Reference proteome</keyword>
<comment type="caution">
    <text evidence="1">The sequence shown here is derived from an EMBL/GenBank/DDBJ whole genome shotgun (WGS) entry which is preliminary data.</text>
</comment>
<organism evidence="1 2">
    <name type="scientific">Streptomyces caniscabiei</name>
    <dbReference type="NCBI Taxonomy" id="2746961"/>
    <lineage>
        <taxon>Bacteria</taxon>
        <taxon>Bacillati</taxon>
        <taxon>Actinomycetota</taxon>
        <taxon>Actinomycetes</taxon>
        <taxon>Kitasatosporales</taxon>
        <taxon>Streptomycetaceae</taxon>
        <taxon>Streptomyces</taxon>
    </lineage>
</organism>
<dbReference type="RefSeq" id="WP_193382896.1">
    <property type="nucleotide sequence ID" value="NZ_JABXWI010000031.1"/>
</dbReference>
<dbReference type="Proteomes" id="UP001282474">
    <property type="component" value="Unassembled WGS sequence"/>
</dbReference>
<evidence type="ECO:0008006" key="3">
    <source>
        <dbReference type="Google" id="ProtNLM"/>
    </source>
</evidence>
<proteinExistence type="predicted"/>
<name>A0ABU4MYW2_9ACTN</name>
<dbReference type="EMBL" id="JARAWJ010000039">
    <property type="protein sequence ID" value="MDX3042594.1"/>
    <property type="molecule type" value="Genomic_DNA"/>
</dbReference>